<dbReference type="InterPro" id="IPR043502">
    <property type="entry name" value="DNA/RNA_pol_sf"/>
</dbReference>
<dbReference type="Proteomes" id="UP000826656">
    <property type="component" value="Unassembled WGS sequence"/>
</dbReference>
<comment type="caution">
    <text evidence="2">The sequence shown here is derived from an EMBL/GenBank/DDBJ whole genome shotgun (WGS) entry which is preliminary data.</text>
</comment>
<dbReference type="EMBL" id="JAIVGD010000028">
    <property type="protein sequence ID" value="KAH0738206.1"/>
    <property type="molecule type" value="Genomic_DNA"/>
</dbReference>
<sequence>MEGISDHCPLKLAKEGRLNMPKRAFKFCNVWAKHPKFMDIVQRGWKIQGEGCKMFQVVKSLKGLKKSFQELNREHFRNIPIEAEEDRMALAEVQKWLHQNPSDIALQEQEKQKCQRFRKSSYLAEVFLQQRSKVNWIKLGDDNTRYFYSIIEHKRLQQATNQIRDKEGKMQTENTSIAKMFVEYYEELLGKKERYRIKAFGSFLKNGHMLTIPQQLELIRPYAENEVKQAMFSIDVNKSLGPDGYGSGFFRDDWSVVGEGVIQAVLEFLESGKLLRQINATIIALIPKIAVPEHASQFRPISCCNMIYKCVSKVLCARLKKVLPSLVSETQATFVEGRSLIHNVLICHDLLRHYNRKTSAICLMKIDLRKAYDIVSWDFIKEVLRGFGFPETFTRMVMVCVTTTKFSVKVNGEGYGYFEGQRGLRQGDPISPLLFVIVMEYLSRMLNKMSTLPSFNV</sequence>
<dbReference type="PROSITE" id="PS50878">
    <property type="entry name" value="RT_POL"/>
    <property type="match status" value="1"/>
</dbReference>
<protein>
    <recommendedName>
        <fullName evidence="1">Reverse transcriptase domain-containing protein</fullName>
    </recommendedName>
</protein>
<keyword evidence="3" id="KW-1185">Reference proteome</keyword>
<dbReference type="SUPFAM" id="SSF56672">
    <property type="entry name" value="DNA/RNA polymerases"/>
    <property type="match status" value="1"/>
</dbReference>
<evidence type="ECO:0000313" key="3">
    <source>
        <dbReference type="Proteomes" id="UP000826656"/>
    </source>
</evidence>
<dbReference type="PANTHER" id="PTHR46890:SF43">
    <property type="entry name" value="NON-LTR RETROELEMENT REVERSE TRANSCRIPTASE"/>
    <property type="match status" value="1"/>
</dbReference>
<gene>
    <name evidence="2" type="ORF">KY290_036911</name>
</gene>
<reference evidence="2 3" key="1">
    <citation type="journal article" date="2021" name="bioRxiv">
        <title>Chromosome-scale and haplotype-resolved genome assembly of a tetraploid potato cultivar.</title>
        <authorList>
            <person name="Sun H."/>
            <person name="Jiao W.-B."/>
            <person name="Krause K."/>
            <person name="Campoy J.A."/>
            <person name="Goel M."/>
            <person name="Folz-Donahue K."/>
            <person name="Kukat C."/>
            <person name="Huettel B."/>
            <person name="Schneeberger K."/>
        </authorList>
    </citation>
    <scope>NUCLEOTIDE SEQUENCE [LARGE SCALE GENOMIC DNA]</scope>
    <source>
        <strain evidence="2">SolTubOtavaFocal</strain>
        <tissue evidence="2">Leaves</tissue>
    </source>
</reference>
<name>A0ABQ7TU06_SOLTU</name>
<organism evidence="2 3">
    <name type="scientific">Solanum tuberosum</name>
    <name type="common">Potato</name>
    <dbReference type="NCBI Taxonomy" id="4113"/>
    <lineage>
        <taxon>Eukaryota</taxon>
        <taxon>Viridiplantae</taxon>
        <taxon>Streptophyta</taxon>
        <taxon>Embryophyta</taxon>
        <taxon>Tracheophyta</taxon>
        <taxon>Spermatophyta</taxon>
        <taxon>Magnoliopsida</taxon>
        <taxon>eudicotyledons</taxon>
        <taxon>Gunneridae</taxon>
        <taxon>Pentapetalae</taxon>
        <taxon>asterids</taxon>
        <taxon>lamiids</taxon>
        <taxon>Solanales</taxon>
        <taxon>Solanaceae</taxon>
        <taxon>Solanoideae</taxon>
        <taxon>Solaneae</taxon>
        <taxon>Solanum</taxon>
    </lineage>
</organism>
<evidence type="ECO:0000313" key="2">
    <source>
        <dbReference type="EMBL" id="KAH0738206.1"/>
    </source>
</evidence>
<dbReference type="Pfam" id="PF00078">
    <property type="entry name" value="RVT_1"/>
    <property type="match status" value="1"/>
</dbReference>
<dbReference type="CDD" id="cd01650">
    <property type="entry name" value="RT_nLTR_like"/>
    <property type="match status" value="1"/>
</dbReference>
<dbReference type="InterPro" id="IPR052343">
    <property type="entry name" value="Retrotransposon-Effector_Assoc"/>
</dbReference>
<dbReference type="PANTHER" id="PTHR46890">
    <property type="entry name" value="NON-LTR RETROLELEMENT REVERSE TRANSCRIPTASE-LIKE PROTEIN-RELATED"/>
    <property type="match status" value="1"/>
</dbReference>
<accession>A0ABQ7TU06</accession>
<dbReference type="InterPro" id="IPR000477">
    <property type="entry name" value="RT_dom"/>
</dbReference>
<feature type="domain" description="Reverse transcriptase" evidence="1">
    <location>
        <begin position="267"/>
        <end position="457"/>
    </location>
</feature>
<evidence type="ECO:0000259" key="1">
    <source>
        <dbReference type="PROSITE" id="PS50878"/>
    </source>
</evidence>
<proteinExistence type="predicted"/>